<dbReference type="EMBL" id="BONF01000032">
    <property type="protein sequence ID" value="GIF84002.1"/>
    <property type="molecule type" value="Genomic_DNA"/>
</dbReference>
<gene>
    <name evidence="3" type="ORF">Cba03nite_53510</name>
</gene>
<dbReference type="Gene3D" id="3.40.50.150">
    <property type="entry name" value="Vaccinia Virus protein VP39"/>
    <property type="match status" value="1"/>
</dbReference>
<protein>
    <submittedName>
        <fullName evidence="3">Uncharacterized protein</fullName>
    </submittedName>
</protein>
<dbReference type="InterPro" id="IPR029063">
    <property type="entry name" value="SAM-dependent_MTases_sf"/>
</dbReference>
<name>A0A8J3JFI3_9ACTN</name>
<keyword evidence="1" id="KW-0175">Coiled coil</keyword>
<comment type="caution">
    <text evidence="3">The sequence shown here is derived from an EMBL/GenBank/DDBJ whole genome shotgun (WGS) entry which is preliminary data.</text>
</comment>
<dbReference type="AlphaFoldDB" id="A0A8J3JFI3"/>
<feature type="coiled-coil region" evidence="1">
    <location>
        <begin position="565"/>
        <end position="599"/>
    </location>
</feature>
<feature type="region of interest" description="Disordered" evidence="2">
    <location>
        <begin position="1"/>
        <end position="32"/>
    </location>
</feature>
<feature type="region of interest" description="Disordered" evidence="2">
    <location>
        <begin position="289"/>
        <end position="327"/>
    </location>
</feature>
<dbReference type="RefSeq" id="WP_203751582.1">
    <property type="nucleotide sequence ID" value="NZ_BONF01000032.1"/>
</dbReference>
<accession>A0A8J3JFI3</accession>
<evidence type="ECO:0000256" key="2">
    <source>
        <dbReference type="SAM" id="MobiDB-lite"/>
    </source>
</evidence>
<organism evidence="3 4">
    <name type="scientific">Catellatospora bangladeshensis</name>
    <dbReference type="NCBI Taxonomy" id="310355"/>
    <lineage>
        <taxon>Bacteria</taxon>
        <taxon>Bacillati</taxon>
        <taxon>Actinomycetota</taxon>
        <taxon>Actinomycetes</taxon>
        <taxon>Micromonosporales</taxon>
        <taxon>Micromonosporaceae</taxon>
        <taxon>Catellatospora</taxon>
    </lineage>
</organism>
<evidence type="ECO:0000313" key="3">
    <source>
        <dbReference type="EMBL" id="GIF84002.1"/>
    </source>
</evidence>
<evidence type="ECO:0000256" key="1">
    <source>
        <dbReference type="SAM" id="Coils"/>
    </source>
</evidence>
<dbReference type="Proteomes" id="UP000601223">
    <property type="component" value="Unassembled WGS sequence"/>
</dbReference>
<dbReference type="SUPFAM" id="SSF53335">
    <property type="entry name" value="S-adenosyl-L-methionine-dependent methyltransferases"/>
    <property type="match status" value="1"/>
</dbReference>
<keyword evidence="4" id="KW-1185">Reference proteome</keyword>
<sequence length="625" mass="64236">MSTVERDRRTAGGTAARTPVEMPHWSDLTGPPGPCGGRAAVTLLARAVSPLARVLVAGPHEPALVAGLPVPPERITWLLRSRHDAVDAARAAGAEVVCGGPEAVAGRSYDVIVALDGLDRVVSAEGPQAGWVPALDALAALLAPGGLLLLGVANPLGVHELTALTPTPHEAADRHWHAPAAADPDRPGSPDRLRAVLARDGLTVRRLWLGYPDPLAPVLLLDPEACGPDAPGGMGAAVDLALAGAWAGRDGAAVLSDPHTLAADALANGLGSAFAPLWLVAAVRPSTTVPQADTSAGPGIPEGSLATSGMHPGHGPMPESGERPAARSGAVLPELIHAEPAAGPHTATWTFTGAERAAVTSAAPDGELFGITRDVAAVAGPVPAGPGFERVLRDACRRRDTPRVRALLAAYADWLRGRTDEQGQVAGAYACTGLDGLALSPGGPAVLDPSWSAGPRPLAVVLARTLHRFAERLLTGGAVHPWPSTLDAAELTLVLVGAAGERPDPAAVTAAVEFDADLRAAAAGLDQAGRDRLARRAATVGTGTAPDVAAYRELLLADRRLRGELEHARGVAARAEQQRRAAEEAARAARQTVAQLKGSASFRLGRALLAPARWARGAARRFRRR</sequence>
<evidence type="ECO:0000313" key="4">
    <source>
        <dbReference type="Proteomes" id="UP000601223"/>
    </source>
</evidence>
<reference evidence="3 4" key="1">
    <citation type="submission" date="2021-01" db="EMBL/GenBank/DDBJ databases">
        <title>Whole genome shotgun sequence of Catellatospora bangladeshensis NBRC 107357.</title>
        <authorList>
            <person name="Komaki H."/>
            <person name="Tamura T."/>
        </authorList>
    </citation>
    <scope>NUCLEOTIDE SEQUENCE [LARGE SCALE GENOMIC DNA]</scope>
    <source>
        <strain evidence="3 4">NBRC 107357</strain>
    </source>
</reference>
<proteinExistence type="predicted"/>
<feature type="compositionally biased region" description="Basic and acidic residues" evidence="2">
    <location>
        <begin position="1"/>
        <end position="10"/>
    </location>
</feature>